<reference evidence="2 3" key="1">
    <citation type="journal article" date="2016" name="Front. Microbiol.">
        <title>Genomic Resource of Rice Seed Associated Bacteria.</title>
        <authorList>
            <person name="Midha S."/>
            <person name="Bansal K."/>
            <person name="Sharma S."/>
            <person name="Kumar N."/>
            <person name="Patil P.P."/>
            <person name="Chaudhry V."/>
            <person name="Patil P.B."/>
        </authorList>
    </citation>
    <scope>NUCLEOTIDE SEQUENCE [LARGE SCALE GENOMIC DNA]</scope>
    <source>
        <strain evidence="2 3">NS365</strain>
    </source>
</reference>
<protein>
    <submittedName>
        <fullName evidence="2">Uncharacterized protein</fullName>
    </submittedName>
</protein>
<organism evidence="2 3">
    <name type="scientific">Aureimonas ureilytica</name>
    <dbReference type="NCBI Taxonomy" id="401562"/>
    <lineage>
        <taxon>Bacteria</taxon>
        <taxon>Pseudomonadati</taxon>
        <taxon>Pseudomonadota</taxon>
        <taxon>Alphaproteobacteria</taxon>
        <taxon>Hyphomicrobiales</taxon>
        <taxon>Aurantimonadaceae</taxon>
        <taxon>Aureimonas</taxon>
    </lineage>
</organism>
<evidence type="ECO:0000313" key="2">
    <source>
        <dbReference type="EMBL" id="KTR04916.1"/>
    </source>
</evidence>
<comment type="caution">
    <text evidence="2">The sequence shown here is derived from an EMBL/GenBank/DDBJ whole genome shotgun (WGS) entry which is preliminary data.</text>
</comment>
<dbReference type="EMBL" id="LDQA01000028">
    <property type="protein sequence ID" value="KTR04916.1"/>
    <property type="molecule type" value="Genomic_DNA"/>
</dbReference>
<dbReference type="Proteomes" id="UP000078529">
    <property type="component" value="Unassembled WGS sequence"/>
</dbReference>
<gene>
    <name evidence="2" type="ORF">NS365_12745</name>
</gene>
<dbReference type="RefSeq" id="WP_058600666.1">
    <property type="nucleotide sequence ID" value="NZ_LDQA01000028.1"/>
</dbReference>
<keyword evidence="1" id="KW-0175">Coiled coil</keyword>
<name>A0A175RMH7_9HYPH</name>
<proteinExistence type="predicted"/>
<dbReference type="PATRIC" id="fig|401562.4.peg.2333"/>
<accession>A0A175RMH7</accession>
<feature type="coiled-coil region" evidence="1">
    <location>
        <begin position="92"/>
        <end position="193"/>
    </location>
</feature>
<dbReference type="AlphaFoldDB" id="A0A175RMH7"/>
<keyword evidence="3" id="KW-1185">Reference proteome</keyword>
<sequence length="198" mass="21602">MSAIRNELAGEIEIDVAQPDAPSALFDTTAEELSAMFRGAEPLPLREGEIPAPANEGSAVAVAASSELIEPMTGTMPVDAPGGDWTQTLSMVEQAAGTIRSYEKRFAQLEKQNRALADRAAEEHQRAQAQIQVLEERLKAADEKLAGAEVALRNSEYNEWETSVRAKRAEQRAEEAEARARQAEAYLRRVHELMAGVS</sequence>
<evidence type="ECO:0000256" key="1">
    <source>
        <dbReference type="SAM" id="Coils"/>
    </source>
</evidence>
<evidence type="ECO:0000313" key="3">
    <source>
        <dbReference type="Proteomes" id="UP000078529"/>
    </source>
</evidence>